<sequence>MPISAIILAASGLALLVFLTTNAFSGRPWLHRAEPFLVIVSLVIVFVALQSTISDSAEHNNTHRPKSILHEFQFSRHCENRLGGVASFFEDMAYCKRGKFVADKQVLRP</sequence>
<protein>
    <submittedName>
        <fullName evidence="2">Uncharacterized protein</fullName>
    </submittedName>
</protein>
<keyword evidence="1" id="KW-1133">Transmembrane helix</keyword>
<dbReference type="RefSeq" id="WP_283427536.1">
    <property type="nucleotide sequence ID" value="NZ_FXTY01000009.1"/>
</dbReference>
<name>A0ABY1PFP7_9RHOB</name>
<keyword evidence="3" id="KW-1185">Reference proteome</keyword>
<dbReference type="Proteomes" id="UP001157961">
    <property type="component" value="Unassembled WGS sequence"/>
</dbReference>
<feature type="transmembrane region" description="Helical" evidence="1">
    <location>
        <begin position="35"/>
        <end position="54"/>
    </location>
</feature>
<keyword evidence="1" id="KW-0812">Transmembrane</keyword>
<accession>A0ABY1PFP7</accession>
<keyword evidence="1" id="KW-0472">Membrane</keyword>
<reference evidence="2 3" key="1">
    <citation type="submission" date="2017-05" db="EMBL/GenBank/DDBJ databases">
        <authorList>
            <person name="Varghese N."/>
            <person name="Submissions S."/>
        </authorList>
    </citation>
    <scope>NUCLEOTIDE SEQUENCE [LARGE SCALE GENOMIC DNA]</scope>
    <source>
        <strain evidence="2 3">DSM 29734</strain>
    </source>
</reference>
<evidence type="ECO:0000313" key="2">
    <source>
        <dbReference type="EMBL" id="SMP33180.1"/>
    </source>
</evidence>
<dbReference type="EMBL" id="FXTY01000009">
    <property type="protein sequence ID" value="SMP33180.1"/>
    <property type="molecule type" value="Genomic_DNA"/>
</dbReference>
<gene>
    <name evidence="2" type="ORF">SAMN06265373_10928</name>
</gene>
<evidence type="ECO:0000313" key="3">
    <source>
        <dbReference type="Proteomes" id="UP001157961"/>
    </source>
</evidence>
<comment type="caution">
    <text evidence="2">The sequence shown here is derived from an EMBL/GenBank/DDBJ whole genome shotgun (WGS) entry which is preliminary data.</text>
</comment>
<proteinExistence type="predicted"/>
<evidence type="ECO:0000256" key="1">
    <source>
        <dbReference type="SAM" id="Phobius"/>
    </source>
</evidence>
<organism evidence="2 3">
    <name type="scientific">Shimia sagamensis</name>
    <dbReference type="NCBI Taxonomy" id="1566352"/>
    <lineage>
        <taxon>Bacteria</taxon>
        <taxon>Pseudomonadati</taxon>
        <taxon>Pseudomonadota</taxon>
        <taxon>Alphaproteobacteria</taxon>
        <taxon>Rhodobacterales</taxon>
        <taxon>Roseobacteraceae</taxon>
    </lineage>
</organism>